<evidence type="ECO:0000313" key="2">
    <source>
        <dbReference type="EMBL" id="MBU9738270.1"/>
    </source>
</evidence>
<protein>
    <submittedName>
        <fullName evidence="2">CehA/McbA family metallohydrolase</fullName>
    </submittedName>
</protein>
<evidence type="ECO:0000259" key="1">
    <source>
        <dbReference type="Pfam" id="PF02811"/>
    </source>
</evidence>
<dbReference type="NCBIfam" id="NF038032">
    <property type="entry name" value="CehA_McbA_metalo"/>
    <property type="match status" value="1"/>
</dbReference>
<sequence length="261" mass="30078">MKFDMHCHVKEGSIDAKVSLEEYIDRLMDKGFQGMLVTDHDTYDGYRKWKYELKNDDRYKDFVVIKGIEYDTRDAGHMLIIMPDHLKLRVLEVRGLPIQTLIDVIHKSGGIIGPAHPCGERFLSMMSTGRFRKNDHLVEKFDFIETFNSCESDESNRRARALAEKYHKPQFGGSDAHKLDCAGLAYTRIDADIRSANDLIHAVQEHKVVSCGGTYYKFTTKQKLGKLNNIPVAAFYFYNKSASLIKTNKRNKKLIEHLLLR</sequence>
<gene>
    <name evidence="2" type="ORF">KTH89_17130</name>
</gene>
<dbReference type="PANTHER" id="PTHR42924">
    <property type="entry name" value="EXONUCLEASE"/>
    <property type="match status" value="1"/>
</dbReference>
<name>A0A949NIM0_9FIRM</name>
<keyword evidence="3" id="KW-1185">Reference proteome</keyword>
<dbReference type="InterPro" id="IPR004013">
    <property type="entry name" value="PHP_dom"/>
</dbReference>
<feature type="domain" description="PHP" evidence="1">
    <location>
        <begin position="4"/>
        <end position="107"/>
    </location>
</feature>
<dbReference type="EMBL" id="JAHQCW010000032">
    <property type="protein sequence ID" value="MBU9738270.1"/>
    <property type="molecule type" value="Genomic_DNA"/>
</dbReference>
<dbReference type="InterPro" id="IPR016195">
    <property type="entry name" value="Pol/histidinol_Pase-like"/>
</dbReference>
<dbReference type="PANTHER" id="PTHR42924:SF3">
    <property type="entry name" value="POLYMERASE_HISTIDINOL PHOSPHATASE N-TERMINAL DOMAIN-CONTAINING PROTEIN"/>
    <property type="match status" value="1"/>
</dbReference>
<accession>A0A949NIM0</accession>
<dbReference type="AlphaFoldDB" id="A0A949NIM0"/>
<dbReference type="Proteomes" id="UP000712157">
    <property type="component" value="Unassembled WGS sequence"/>
</dbReference>
<reference evidence="2" key="1">
    <citation type="submission" date="2021-06" db="EMBL/GenBank/DDBJ databases">
        <title>Description of novel taxa of the family Lachnospiraceae.</title>
        <authorList>
            <person name="Chaplin A.V."/>
            <person name="Sokolova S.R."/>
            <person name="Pikina A.P."/>
            <person name="Korzhanova M."/>
            <person name="Belova V."/>
            <person name="Korostin D."/>
            <person name="Efimov B.A."/>
        </authorList>
    </citation>
    <scope>NUCLEOTIDE SEQUENCE</scope>
    <source>
        <strain evidence="2">ASD5720</strain>
    </source>
</reference>
<dbReference type="GO" id="GO:0004534">
    <property type="term" value="F:5'-3' RNA exonuclease activity"/>
    <property type="evidence" value="ECO:0007669"/>
    <property type="project" value="TreeGrafter"/>
</dbReference>
<dbReference type="RefSeq" id="WP_158348746.1">
    <property type="nucleotide sequence ID" value="NZ_JAHQCW010000032.1"/>
</dbReference>
<dbReference type="SUPFAM" id="SSF89550">
    <property type="entry name" value="PHP domain-like"/>
    <property type="match status" value="1"/>
</dbReference>
<organism evidence="2 3">
    <name type="scientific">Diplocloster agilis</name>
    <dbReference type="NCBI Taxonomy" id="2850323"/>
    <lineage>
        <taxon>Bacteria</taxon>
        <taxon>Bacillati</taxon>
        <taxon>Bacillota</taxon>
        <taxon>Clostridia</taxon>
        <taxon>Lachnospirales</taxon>
        <taxon>Lachnospiraceae</taxon>
        <taxon>Diplocloster</taxon>
    </lineage>
</organism>
<dbReference type="GO" id="GO:0035312">
    <property type="term" value="F:5'-3' DNA exonuclease activity"/>
    <property type="evidence" value="ECO:0007669"/>
    <property type="project" value="TreeGrafter"/>
</dbReference>
<dbReference type="InterPro" id="IPR052018">
    <property type="entry name" value="PHP_domain"/>
</dbReference>
<comment type="caution">
    <text evidence="2">The sequence shown here is derived from an EMBL/GenBank/DDBJ whole genome shotgun (WGS) entry which is preliminary data.</text>
</comment>
<proteinExistence type="predicted"/>
<dbReference type="Pfam" id="PF02811">
    <property type="entry name" value="PHP"/>
    <property type="match status" value="1"/>
</dbReference>
<evidence type="ECO:0000313" key="3">
    <source>
        <dbReference type="Proteomes" id="UP000712157"/>
    </source>
</evidence>
<dbReference type="CDD" id="cd07432">
    <property type="entry name" value="PHP_HisPPase"/>
    <property type="match status" value="1"/>
</dbReference>
<dbReference type="Pfam" id="PF13263">
    <property type="entry name" value="PHP_C"/>
    <property type="match status" value="1"/>
</dbReference>
<dbReference type="Gene3D" id="3.20.20.140">
    <property type="entry name" value="Metal-dependent hydrolases"/>
    <property type="match status" value="1"/>
</dbReference>